<dbReference type="AlphaFoldDB" id="A0AA88H2K4"/>
<name>A0AA88H2K4_ARTSF</name>
<proteinExistence type="predicted"/>
<dbReference type="Proteomes" id="UP001187531">
    <property type="component" value="Unassembled WGS sequence"/>
</dbReference>
<organism evidence="1 2">
    <name type="scientific">Artemia franciscana</name>
    <name type="common">Brine shrimp</name>
    <name type="synonym">Artemia sanfranciscana</name>
    <dbReference type="NCBI Taxonomy" id="6661"/>
    <lineage>
        <taxon>Eukaryota</taxon>
        <taxon>Metazoa</taxon>
        <taxon>Ecdysozoa</taxon>
        <taxon>Arthropoda</taxon>
        <taxon>Crustacea</taxon>
        <taxon>Branchiopoda</taxon>
        <taxon>Anostraca</taxon>
        <taxon>Artemiidae</taxon>
        <taxon>Artemia</taxon>
    </lineage>
</organism>
<protein>
    <recommendedName>
        <fullName evidence="3">Endonuclease/exonuclease/phosphatase domain-containing protein</fullName>
    </recommendedName>
</protein>
<comment type="caution">
    <text evidence="1">The sequence shown here is derived from an EMBL/GenBank/DDBJ whole genome shotgun (WGS) entry which is preliminary data.</text>
</comment>
<accession>A0AA88H2K4</accession>
<keyword evidence="2" id="KW-1185">Reference proteome</keyword>
<evidence type="ECO:0000313" key="1">
    <source>
        <dbReference type="EMBL" id="KAK2702154.1"/>
    </source>
</evidence>
<reference evidence="1" key="1">
    <citation type="submission" date="2023-07" db="EMBL/GenBank/DDBJ databases">
        <title>Chromosome-level genome assembly of Artemia franciscana.</title>
        <authorList>
            <person name="Jo E."/>
        </authorList>
    </citation>
    <scope>NUCLEOTIDE SEQUENCE</scope>
    <source>
        <tissue evidence="1">Whole body</tissue>
    </source>
</reference>
<evidence type="ECO:0000313" key="2">
    <source>
        <dbReference type="Proteomes" id="UP001187531"/>
    </source>
</evidence>
<gene>
    <name evidence="1" type="ORF">QYM36_019233</name>
</gene>
<dbReference type="EMBL" id="JAVRJZ010000776">
    <property type="protein sequence ID" value="KAK2702154.1"/>
    <property type="molecule type" value="Genomic_DNA"/>
</dbReference>
<evidence type="ECO:0008006" key="3">
    <source>
        <dbReference type="Google" id="ProtNLM"/>
    </source>
</evidence>
<sequence>MLKWTTVNDGITNKRFWSAHRKLSIAACYTPTNKVAEIENEYSYETLKSIVAKIPRQNITCVVGDLNVKTPSGCKCTDVTDTRRAMLKWTPVDERITNTRFQSARRKLSIAACYTPTNKVAEIENDNSYETLKSVVAKIRRHNITCVVGDLNVKWRKILIDVRSNRGTDIQSDHCLMVGKIHLKVKVTQKRNELTIHKHFNVEKLKDKETTRMLKLELSNRFEALQ</sequence>